<comment type="caution">
    <text evidence="1">The sequence shown here is derived from an EMBL/GenBank/DDBJ whole genome shotgun (WGS) entry which is preliminary data.</text>
</comment>
<dbReference type="EMBL" id="ACOP02000049">
    <property type="protein sequence ID" value="EEU96531.1"/>
    <property type="molecule type" value="Genomic_DNA"/>
</dbReference>
<accession>C7H6K3</accession>
<keyword evidence="2" id="KW-1185">Reference proteome</keyword>
<dbReference type="HOGENOM" id="CLU_1331444_0_0_9"/>
<proteinExistence type="predicted"/>
<dbReference type="AlphaFoldDB" id="C7H6K3"/>
<organism evidence="1 2">
    <name type="scientific">Faecalibacterium duncaniae (strain DSM 17677 / JCM 31915 / A2-165)</name>
    <name type="common">Faecalibacterium prausnitzii</name>
    <dbReference type="NCBI Taxonomy" id="411483"/>
    <lineage>
        <taxon>Bacteria</taxon>
        <taxon>Bacillati</taxon>
        <taxon>Bacillota</taxon>
        <taxon>Clostridia</taxon>
        <taxon>Eubacteriales</taxon>
        <taxon>Oscillospiraceae</taxon>
        <taxon>Faecalibacterium</taxon>
    </lineage>
</organism>
<sequence length="213" mass="24925">MKYKTMKQKEYMPGVNRVNTYLDDRFLKKVLNQHGAFLVGDDPYEVEIVSKTDAIIRGKNSNFYEAVIDEFRFYAEHITNFWDETNNLVKTYPAVELVKIPMAEIQPSQFYVDEIKKQAVSDFVHTEEDLIIPLVNWEGHNVSVDGHTRLFVAAEKGIQNVYGFYTEAGDYVRDFAAEAIKRNIVSPYQLIEVKHEDYEKLWFAFCDEYFSSK</sequence>
<evidence type="ECO:0000313" key="2">
    <source>
        <dbReference type="Proteomes" id="UP000004619"/>
    </source>
</evidence>
<dbReference type="eggNOG" id="ENOG502Z8X7">
    <property type="taxonomic scope" value="Bacteria"/>
</dbReference>
<dbReference type="Proteomes" id="UP000004619">
    <property type="component" value="Unassembled WGS sequence"/>
</dbReference>
<dbReference type="STRING" id="411483.FAEPRAA2165_01936"/>
<protein>
    <submittedName>
        <fullName evidence="1">Uncharacterized protein</fullName>
    </submittedName>
</protein>
<gene>
    <name evidence="1" type="ORF">FAEPRAA2165_01936</name>
</gene>
<reference evidence="1" key="1">
    <citation type="submission" date="2009-08" db="EMBL/GenBank/DDBJ databases">
        <authorList>
            <person name="Weinstock G."/>
            <person name="Sodergren E."/>
            <person name="Clifton S."/>
            <person name="Fulton L."/>
            <person name="Fulton B."/>
            <person name="Courtney L."/>
            <person name="Fronick C."/>
            <person name="Harrison M."/>
            <person name="Strong C."/>
            <person name="Farmer C."/>
            <person name="Delahaunty K."/>
            <person name="Markovic C."/>
            <person name="Hall O."/>
            <person name="Minx P."/>
            <person name="Tomlinson C."/>
            <person name="Mitreva M."/>
            <person name="Nelson J."/>
            <person name="Hou S."/>
            <person name="Wollam A."/>
            <person name="Pepin K.H."/>
            <person name="Johnson M."/>
            <person name="Bhonagiri V."/>
            <person name="Nash W.E."/>
            <person name="Warren W."/>
            <person name="Chinwalla A."/>
            <person name="Mardis E.R."/>
            <person name="Wilson R.K."/>
        </authorList>
    </citation>
    <scope>NUCLEOTIDE SEQUENCE [LARGE SCALE GENOMIC DNA]</scope>
    <source>
        <strain evidence="1">A2-165</strain>
    </source>
</reference>
<evidence type="ECO:0000313" key="1">
    <source>
        <dbReference type="EMBL" id="EEU96531.1"/>
    </source>
</evidence>
<name>C7H6K3_FAED2</name>